<feature type="domain" description="Solute-binding protein family 5" evidence="6">
    <location>
        <begin position="84"/>
        <end position="477"/>
    </location>
</feature>
<proteinExistence type="inferred from homology"/>
<dbReference type="PIRSF" id="PIRSF002741">
    <property type="entry name" value="MppA"/>
    <property type="match status" value="1"/>
</dbReference>
<comment type="subcellular location">
    <subcellularLocation>
        <location evidence="1">Cell envelope</location>
    </subcellularLocation>
</comment>
<feature type="chain" id="PRO_5046813507" evidence="5">
    <location>
        <begin position="21"/>
        <end position="579"/>
    </location>
</feature>
<dbReference type="EMBL" id="BNJG01000003">
    <property type="protein sequence ID" value="GHO59464.1"/>
    <property type="molecule type" value="Genomic_DNA"/>
</dbReference>
<evidence type="ECO:0000256" key="3">
    <source>
        <dbReference type="ARBA" id="ARBA00022448"/>
    </source>
</evidence>
<dbReference type="CDD" id="cd08504">
    <property type="entry name" value="PBP2_OppA"/>
    <property type="match status" value="1"/>
</dbReference>
<dbReference type="Gene3D" id="3.90.76.10">
    <property type="entry name" value="Dipeptide-binding Protein, Domain 1"/>
    <property type="match status" value="1"/>
</dbReference>
<evidence type="ECO:0000259" key="6">
    <source>
        <dbReference type="Pfam" id="PF00496"/>
    </source>
</evidence>
<dbReference type="PANTHER" id="PTHR30290">
    <property type="entry name" value="PERIPLASMIC BINDING COMPONENT OF ABC TRANSPORTER"/>
    <property type="match status" value="1"/>
</dbReference>
<reference evidence="7 8" key="1">
    <citation type="journal article" date="2021" name="Int. J. Syst. Evol. Microbiol.">
        <title>Reticulibacter mediterranei gen. nov., sp. nov., within the new family Reticulibacteraceae fam. nov., and Ktedonospora formicarum gen. nov., sp. nov., Ktedonobacter robiniae sp. nov., Dictyobacter formicarum sp. nov. and Dictyobacter arantiisoli sp. nov., belonging to the class Ktedonobacteria.</title>
        <authorList>
            <person name="Yabe S."/>
            <person name="Zheng Y."/>
            <person name="Wang C.M."/>
            <person name="Sakai Y."/>
            <person name="Abe K."/>
            <person name="Yokota A."/>
            <person name="Donadio S."/>
            <person name="Cavaletti L."/>
            <person name="Monciardini P."/>
        </authorList>
    </citation>
    <scope>NUCLEOTIDE SEQUENCE [LARGE SCALE GENOMIC DNA]</scope>
    <source>
        <strain evidence="7 8">SOSP1-30</strain>
    </source>
</reference>
<evidence type="ECO:0000313" key="8">
    <source>
        <dbReference type="Proteomes" id="UP000654345"/>
    </source>
</evidence>
<dbReference type="PANTHER" id="PTHR30290:SF10">
    <property type="entry name" value="PERIPLASMIC OLIGOPEPTIDE-BINDING PROTEIN-RELATED"/>
    <property type="match status" value="1"/>
</dbReference>
<dbReference type="RefSeq" id="WP_201375649.1">
    <property type="nucleotide sequence ID" value="NZ_BNJG01000003.1"/>
</dbReference>
<dbReference type="Pfam" id="PF00496">
    <property type="entry name" value="SBP_bac_5"/>
    <property type="match status" value="1"/>
</dbReference>
<keyword evidence="4 5" id="KW-0732">Signal</keyword>
<feature type="signal peptide" evidence="5">
    <location>
        <begin position="1"/>
        <end position="20"/>
    </location>
</feature>
<dbReference type="Proteomes" id="UP000654345">
    <property type="component" value="Unassembled WGS sequence"/>
</dbReference>
<keyword evidence="3" id="KW-0813">Transport</keyword>
<protein>
    <submittedName>
        <fullName evidence="7">ABC transporter substrate-binding protein</fullName>
    </submittedName>
</protein>
<name>A0ABQ3V2S6_9CHLR</name>
<evidence type="ECO:0000313" key="7">
    <source>
        <dbReference type="EMBL" id="GHO59464.1"/>
    </source>
</evidence>
<dbReference type="InterPro" id="IPR030678">
    <property type="entry name" value="Peptide/Ni-bd"/>
</dbReference>
<sequence>MAFSLFLCLLLLALAGCDQQDNTLDGPNAPLAVNQQTGVFPAVGENSQSDFTSLDPARASDHASTQVTSMAFTGLVSLDSHLQIRPQLAESYTSSDNGLTWTFKLKPNLKFSDGTRLTSQDVVYSLDRALQPLTASSTASTFLGSIKDADKLRRGEIQTLIGDSLQVPDAQTVIIQLARPDQSFLSALTNGCASVVKKQLIEKYGSAWTDHVNEGGSTGPWVIARSIKQATRYIVLTPNTYYYGPRPKLKKAIVTYYINPQTVYRAYEAGQIDIAPVPSNQIGRARALPMGELHQVPGLTMYYYGLNYLTRPFDNLKVRQALALAINKDALAHDVYSGTMLATNHIVPEGIPGYTPQLSGPLGVSSTKGDPQKARQLLDEGLHEEGVTRDIFKNVSFEVFSGIPSDVNIKSEYNSIRTMWKDFLGIDVKINDTSEAKYYSDLQNTVNNAKGLAIWRLSWNIDYPDPHSVLSSQFGQGMSNNIQNYGQNNALNVDQQQETQRLLTQADAATNQQQRYQLYAQAEQRLVDDVAWLPLFQGVKSTVVKPCVQGWTDSPLDQVAPDDWAKISLSSNASCAHKV</sequence>
<comment type="caution">
    <text evidence="7">The sequence shown here is derived from an EMBL/GenBank/DDBJ whole genome shotgun (WGS) entry which is preliminary data.</text>
</comment>
<evidence type="ECO:0000256" key="1">
    <source>
        <dbReference type="ARBA" id="ARBA00004196"/>
    </source>
</evidence>
<evidence type="ECO:0000256" key="5">
    <source>
        <dbReference type="SAM" id="SignalP"/>
    </source>
</evidence>
<gene>
    <name evidence="7" type="ORF">KSB_79390</name>
</gene>
<dbReference type="Gene3D" id="3.10.105.10">
    <property type="entry name" value="Dipeptide-binding Protein, Domain 3"/>
    <property type="match status" value="1"/>
</dbReference>
<dbReference type="InterPro" id="IPR000914">
    <property type="entry name" value="SBP_5_dom"/>
</dbReference>
<comment type="similarity">
    <text evidence="2">Belongs to the bacterial solute-binding protein 5 family.</text>
</comment>
<dbReference type="InterPro" id="IPR039424">
    <property type="entry name" value="SBP_5"/>
</dbReference>
<dbReference type="SUPFAM" id="SSF53850">
    <property type="entry name" value="Periplasmic binding protein-like II"/>
    <property type="match status" value="1"/>
</dbReference>
<keyword evidence="8" id="KW-1185">Reference proteome</keyword>
<evidence type="ECO:0000256" key="4">
    <source>
        <dbReference type="ARBA" id="ARBA00022729"/>
    </source>
</evidence>
<dbReference type="Gene3D" id="3.40.190.10">
    <property type="entry name" value="Periplasmic binding protein-like II"/>
    <property type="match status" value="1"/>
</dbReference>
<evidence type="ECO:0000256" key="2">
    <source>
        <dbReference type="ARBA" id="ARBA00005695"/>
    </source>
</evidence>
<organism evidence="7 8">
    <name type="scientific">Ktedonobacter robiniae</name>
    <dbReference type="NCBI Taxonomy" id="2778365"/>
    <lineage>
        <taxon>Bacteria</taxon>
        <taxon>Bacillati</taxon>
        <taxon>Chloroflexota</taxon>
        <taxon>Ktedonobacteria</taxon>
        <taxon>Ktedonobacterales</taxon>
        <taxon>Ktedonobacteraceae</taxon>
        <taxon>Ktedonobacter</taxon>
    </lineage>
</organism>
<accession>A0ABQ3V2S6</accession>